<name>A0A9J5WGH7_SOLCO</name>
<proteinExistence type="predicted"/>
<dbReference type="AlphaFoldDB" id="A0A9J5WGH7"/>
<dbReference type="OrthoDB" id="2018833at2759"/>
<organism evidence="1 2">
    <name type="scientific">Solanum commersonii</name>
    <name type="common">Commerson's wild potato</name>
    <name type="synonym">Commerson's nightshade</name>
    <dbReference type="NCBI Taxonomy" id="4109"/>
    <lineage>
        <taxon>Eukaryota</taxon>
        <taxon>Viridiplantae</taxon>
        <taxon>Streptophyta</taxon>
        <taxon>Embryophyta</taxon>
        <taxon>Tracheophyta</taxon>
        <taxon>Spermatophyta</taxon>
        <taxon>Magnoliopsida</taxon>
        <taxon>eudicotyledons</taxon>
        <taxon>Gunneridae</taxon>
        <taxon>Pentapetalae</taxon>
        <taxon>asterids</taxon>
        <taxon>lamiids</taxon>
        <taxon>Solanales</taxon>
        <taxon>Solanaceae</taxon>
        <taxon>Solanoideae</taxon>
        <taxon>Solaneae</taxon>
        <taxon>Solanum</taxon>
    </lineage>
</organism>
<dbReference type="Proteomes" id="UP000824120">
    <property type="component" value="Chromosome 11"/>
</dbReference>
<gene>
    <name evidence="1" type="ORF">H5410_054597</name>
</gene>
<protein>
    <submittedName>
        <fullName evidence="1">Uncharacterized protein</fullName>
    </submittedName>
</protein>
<evidence type="ECO:0000313" key="2">
    <source>
        <dbReference type="Proteomes" id="UP000824120"/>
    </source>
</evidence>
<dbReference type="EMBL" id="JACXVP010000011">
    <property type="protein sequence ID" value="KAG5574463.1"/>
    <property type="molecule type" value="Genomic_DNA"/>
</dbReference>
<keyword evidence="2" id="KW-1185">Reference proteome</keyword>
<comment type="caution">
    <text evidence="1">The sequence shown here is derived from an EMBL/GenBank/DDBJ whole genome shotgun (WGS) entry which is preliminary data.</text>
</comment>
<evidence type="ECO:0000313" key="1">
    <source>
        <dbReference type="EMBL" id="KAG5574463.1"/>
    </source>
</evidence>
<accession>A0A9J5WGH7</accession>
<reference evidence="1 2" key="1">
    <citation type="submission" date="2020-09" db="EMBL/GenBank/DDBJ databases">
        <title>De no assembly of potato wild relative species, Solanum commersonii.</title>
        <authorList>
            <person name="Cho K."/>
        </authorList>
    </citation>
    <scope>NUCLEOTIDE SEQUENCE [LARGE SCALE GENOMIC DNA]</scope>
    <source>
        <strain evidence="1">LZ3.2</strain>
        <tissue evidence="1">Leaf</tissue>
    </source>
</reference>
<sequence>MEAQTLSFGLSSLLTHFTNSKPKNPFFQILLKPSSSSNNLTLKGIFLKPHVSFSPKSFPIKEFFQCRNCLQKLKEKLLQFLILV</sequence>